<gene>
    <name evidence="12" type="ORF">DFH94DRAFT_729792</name>
</gene>
<dbReference type="InterPro" id="IPR050567">
    <property type="entry name" value="Mitochondrial_Carrier"/>
</dbReference>
<reference evidence="12" key="1">
    <citation type="submission" date="2019-10" db="EMBL/GenBank/DDBJ databases">
        <authorList>
            <consortium name="DOE Joint Genome Institute"/>
            <person name="Kuo A."/>
            <person name="Miyauchi S."/>
            <person name="Kiss E."/>
            <person name="Drula E."/>
            <person name="Kohler A."/>
            <person name="Sanchez-Garcia M."/>
            <person name="Andreopoulos B."/>
            <person name="Barry K.W."/>
            <person name="Bonito G."/>
            <person name="Buee M."/>
            <person name="Carver A."/>
            <person name="Chen C."/>
            <person name="Cichocki N."/>
            <person name="Clum A."/>
            <person name="Culley D."/>
            <person name="Crous P.W."/>
            <person name="Fauchery L."/>
            <person name="Girlanda M."/>
            <person name="Hayes R."/>
            <person name="Keri Z."/>
            <person name="LaButti K."/>
            <person name="Lipzen A."/>
            <person name="Lombard V."/>
            <person name="Magnuson J."/>
            <person name="Maillard F."/>
            <person name="Morin E."/>
            <person name="Murat C."/>
            <person name="Nolan M."/>
            <person name="Ohm R."/>
            <person name="Pangilinan J."/>
            <person name="Pereira M."/>
            <person name="Perotto S."/>
            <person name="Peter M."/>
            <person name="Riley R."/>
            <person name="Sitrit Y."/>
            <person name="Stielow B."/>
            <person name="Szollosi G."/>
            <person name="Zifcakova L."/>
            <person name="Stursova M."/>
            <person name="Spatafora J.W."/>
            <person name="Tedersoo L."/>
            <person name="Vaario L.-M."/>
            <person name="Yamada A."/>
            <person name="Yan M."/>
            <person name="Wang P."/>
            <person name="Xu J."/>
            <person name="Bruns T."/>
            <person name="Baldrian P."/>
            <person name="Vilgalys R."/>
            <person name="Henrissat B."/>
            <person name="Grigoriev I.V."/>
            <person name="Hibbett D."/>
            <person name="Nagy L.G."/>
            <person name="Martin F.M."/>
        </authorList>
    </citation>
    <scope>NUCLEOTIDE SEQUENCE</scope>
    <source>
        <strain evidence="12">Prilba</strain>
    </source>
</reference>
<name>A0A9P5N000_9AGAM</name>
<dbReference type="SUPFAM" id="SSF103506">
    <property type="entry name" value="Mitochondrial carrier"/>
    <property type="match status" value="2"/>
</dbReference>
<evidence type="ECO:0000256" key="7">
    <source>
        <dbReference type="ARBA" id="ARBA00023128"/>
    </source>
</evidence>
<evidence type="ECO:0000313" key="13">
    <source>
        <dbReference type="Proteomes" id="UP000759537"/>
    </source>
</evidence>
<feature type="transmembrane region" description="Helical" evidence="11">
    <location>
        <begin position="79"/>
        <end position="98"/>
    </location>
</feature>
<evidence type="ECO:0000256" key="11">
    <source>
        <dbReference type="SAM" id="Phobius"/>
    </source>
</evidence>
<dbReference type="Pfam" id="PF00153">
    <property type="entry name" value="Mito_carr"/>
    <property type="match status" value="1"/>
</dbReference>
<dbReference type="PANTHER" id="PTHR45624">
    <property type="entry name" value="MITOCHONDRIAL BASIC AMINO ACIDS TRANSPORTER-RELATED"/>
    <property type="match status" value="1"/>
</dbReference>
<evidence type="ECO:0000313" key="12">
    <source>
        <dbReference type="EMBL" id="KAF8482803.1"/>
    </source>
</evidence>
<evidence type="ECO:0000256" key="4">
    <source>
        <dbReference type="ARBA" id="ARBA00022692"/>
    </source>
</evidence>
<dbReference type="Proteomes" id="UP000759537">
    <property type="component" value="Unassembled WGS sequence"/>
</dbReference>
<keyword evidence="7" id="KW-0496">Mitochondrion</keyword>
<feature type="transmembrane region" description="Helical" evidence="11">
    <location>
        <begin position="171"/>
        <end position="194"/>
    </location>
</feature>
<evidence type="ECO:0000256" key="2">
    <source>
        <dbReference type="ARBA" id="ARBA00006375"/>
    </source>
</evidence>
<dbReference type="PROSITE" id="PS50920">
    <property type="entry name" value="SOLCAR"/>
    <property type="match status" value="1"/>
</dbReference>
<evidence type="ECO:0000256" key="6">
    <source>
        <dbReference type="ARBA" id="ARBA00022989"/>
    </source>
</evidence>
<comment type="caution">
    <text evidence="12">The sequence shown here is derived from an EMBL/GenBank/DDBJ whole genome shotgun (WGS) entry which is preliminary data.</text>
</comment>
<dbReference type="PANTHER" id="PTHR45624:SF10">
    <property type="entry name" value="SLC (SOLUTE CARRIER) HOMOLOG"/>
    <property type="match status" value="1"/>
</dbReference>
<feature type="repeat" description="Solcar" evidence="9">
    <location>
        <begin position="219"/>
        <end position="325"/>
    </location>
</feature>
<keyword evidence="4 9" id="KW-0812">Transmembrane</keyword>
<keyword evidence="8 9" id="KW-0472">Membrane</keyword>
<dbReference type="EMBL" id="WHVB01000005">
    <property type="protein sequence ID" value="KAF8482803.1"/>
    <property type="molecule type" value="Genomic_DNA"/>
</dbReference>
<evidence type="ECO:0000256" key="3">
    <source>
        <dbReference type="ARBA" id="ARBA00022448"/>
    </source>
</evidence>
<dbReference type="Gene3D" id="1.50.40.10">
    <property type="entry name" value="Mitochondrial carrier domain"/>
    <property type="match status" value="1"/>
</dbReference>
<dbReference type="GO" id="GO:0031966">
    <property type="term" value="C:mitochondrial membrane"/>
    <property type="evidence" value="ECO:0007669"/>
    <property type="project" value="UniProtKB-SubCell"/>
</dbReference>
<dbReference type="AlphaFoldDB" id="A0A9P5N000"/>
<evidence type="ECO:0000256" key="1">
    <source>
        <dbReference type="ARBA" id="ARBA00004225"/>
    </source>
</evidence>
<keyword evidence="5" id="KW-0677">Repeat</keyword>
<sequence>MALSITTLLLFSLFLAIFLLVTVPLTGALVRLRANYNPKGLQLDPEDGVQPHTGPVITSFFVMLSRVRQLEGWSGLMKGMMPTLLSNAILSLFSAIFLDASLSSPSNQGVYNSPTSRMWGTLLYSIFLMFVSLPAIIITYRSITTPYRLPYIGPFHSLRVLLTPTELRKPWILYLTPGLLATELLHISYVVIALRALRHMLLPSLSQADDSPLQDLSPRSLIVYLAISLFSTAILCPLEVISTRLAVQRNHESAESNSVVQEEVGDADDLPEYSPAEDVIGMRNDKDPYLGLVDCAKRIIDEEGWGTLYRGWWLTMMFGVFGAFA</sequence>
<protein>
    <submittedName>
        <fullName evidence="12">Mitochondrial carrier</fullName>
    </submittedName>
</protein>
<evidence type="ECO:0000256" key="10">
    <source>
        <dbReference type="RuleBase" id="RU000488"/>
    </source>
</evidence>
<dbReference type="InterPro" id="IPR018108">
    <property type="entry name" value="MCP_transmembrane"/>
</dbReference>
<feature type="transmembrane region" description="Helical" evidence="11">
    <location>
        <begin position="118"/>
        <end position="140"/>
    </location>
</feature>
<comment type="subcellular location">
    <subcellularLocation>
        <location evidence="1">Mitochondrion membrane</location>
        <topology evidence="1">Multi-pass membrane protein</topology>
    </subcellularLocation>
</comment>
<reference evidence="12" key="2">
    <citation type="journal article" date="2020" name="Nat. Commun.">
        <title>Large-scale genome sequencing of mycorrhizal fungi provides insights into the early evolution of symbiotic traits.</title>
        <authorList>
            <person name="Miyauchi S."/>
            <person name="Kiss E."/>
            <person name="Kuo A."/>
            <person name="Drula E."/>
            <person name="Kohler A."/>
            <person name="Sanchez-Garcia M."/>
            <person name="Morin E."/>
            <person name="Andreopoulos B."/>
            <person name="Barry K.W."/>
            <person name="Bonito G."/>
            <person name="Buee M."/>
            <person name="Carver A."/>
            <person name="Chen C."/>
            <person name="Cichocki N."/>
            <person name="Clum A."/>
            <person name="Culley D."/>
            <person name="Crous P.W."/>
            <person name="Fauchery L."/>
            <person name="Girlanda M."/>
            <person name="Hayes R.D."/>
            <person name="Keri Z."/>
            <person name="LaButti K."/>
            <person name="Lipzen A."/>
            <person name="Lombard V."/>
            <person name="Magnuson J."/>
            <person name="Maillard F."/>
            <person name="Murat C."/>
            <person name="Nolan M."/>
            <person name="Ohm R.A."/>
            <person name="Pangilinan J."/>
            <person name="Pereira M.F."/>
            <person name="Perotto S."/>
            <person name="Peter M."/>
            <person name="Pfister S."/>
            <person name="Riley R."/>
            <person name="Sitrit Y."/>
            <person name="Stielow J.B."/>
            <person name="Szollosi G."/>
            <person name="Zifcakova L."/>
            <person name="Stursova M."/>
            <person name="Spatafora J.W."/>
            <person name="Tedersoo L."/>
            <person name="Vaario L.M."/>
            <person name="Yamada A."/>
            <person name="Yan M."/>
            <person name="Wang P."/>
            <person name="Xu J."/>
            <person name="Bruns T."/>
            <person name="Baldrian P."/>
            <person name="Vilgalys R."/>
            <person name="Dunand C."/>
            <person name="Henrissat B."/>
            <person name="Grigoriev I.V."/>
            <person name="Hibbett D."/>
            <person name="Nagy L.G."/>
            <person name="Martin F.M."/>
        </authorList>
    </citation>
    <scope>NUCLEOTIDE SEQUENCE</scope>
    <source>
        <strain evidence="12">Prilba</strain>
    </source>
</reference>
<keyword evidence="6 11" id="KW-1133">Transmembrane helix</keyword>
<feature type="transmembrane region" description="Helical" evidence="11">
    <location>
        <begin position="221"/>
        <end position="241"/>
    </location>
</feature>
<evidence type="ECO:0000256" key="8">
    <source>
        <dbReference type="ARBA" id="ARBA00023136"/>
    </source>
</evidence>
<organism evidence="12 13">
    <name type="scientific">Russula ochroleuca</name>
    <dbReference type="NCBI Taxonomy" id="152965"/>
    <lineage>
        <taxon>Eukaryota</taxon>
        <taxon>Fungi</taxon>
        <taxon>Dikarya</taxon>
        <taxon>Basidiomycota</taxon>
        <taxon>Agaricomycotina</taxon>
        <taxon>Agaricomycetes</taxon>
        <taxon>Russulales</taxon>
        <taxon>Russulaceae</taxon>
        <taxon>Russula</taxon>
    </lineage>
</organism>
<comment type="similarity">
    <text evidence="2 10">Belongs to the mitochondrial carrier (TC 2.A.29) family.</text>
</comment>
<accession>A0A9P5N000</accession>
<dbReference type="InterPro" id="IPR023395">
    <property type="entry name" value="MCP_dom_sf"/>
</dbReference>
<keyword evidence="3 10" id="KW-0813">Transport</keyword>
<dbReference type="OrthoDB" id="21292at2759"/>
<keyword evidence="13" id="KW-1185">Reference proteome</keyword>
<evidence type="ECO:0000256" key="9">
    <source>
        <dbReference type="PROSITE-ProRule" id="PRU00282"/>
    </source>
</evidence>
<proteinExistence type="inferred from homology"/>
<evidence type="ECO:0000256" key="5">
    <source>
        <dbReference type="ARBA" id="ARBA00022737"/>
    </source>
</evidence>
<dbReference type="GO" id="GO:0022857">
    <property type="term" value="F:transmembrane transporter activity"/>
    <property type="evidence" value="ECO:0007669"/>
    <property type="project" value="TreeGrafter"/>
</dbReference>